<dbReference type="OrthoDB" id="9814134at2"/>
<proteinExistence type="predicted"/>
<accession>A0A1E5FBZ0</accession>
<reference evidence="1 2" key="1">
    <citation type="journal article" date="2012" name="Science">
        <title>Ecological populations of bacteria act as socially cohesive units of antibiotic production and resistance.</title>
        <authorList>
            <person name="Cordero O.X."/>
            <person name="Wildschutte H."/>
            <person name="Kirkup B."/>
            <person name="Proehl S."/>
            <person name="Ngo L."/>
            <person name="Hussain F."/>
            <person name="Le Roux F."/>
            <person name="Mincer T."/>
            <person name="Polz M.F."/>
        </authorList>
    </citation>
    <scope>NUCLEOTIDE SEQUENCE [LARGE SCALE GENOMIC DNA]</scope>
    <source>
        <strain evidence="1 2">12E03</strain>
    </source>
</reference>
<dbReference type="EMBL" id="AJZD02000329">
    <property type="protein sequence ID" value="OEF86145.1"/>
    <property type="molecule type" value="Genomic_DNA"/>
</dbReference>
<dbReference type="AlphaFoldDB" id="A0A1E5FBZ0"/>
<dbReference type="Proteomes" id="UP000094802">
    <property type="component" value="Unassembled WGS sequence"/>
</dbReference>
<protein>
    <submittedName>
        <fullName evidence="1">Uncharacterized protein</fullName>
    </submittedName>
</protein>
<evidence type="ECO:0000313" key="1">
    <source>
        <dbReference type="EMBL" id="OEF86145.1"/>
    </source>
</evidence>
<dbReference type="Gene3D" id="1.20.120.330">
    <property type="entry name" value="Nucleotidyltransferases domain 2"/>
    <property type="match status" value="1"/>
</dbReference>
<dbReference type="PANTHER" id="PTHR37941:SF1">
    <property type="entry name" value="FUMARASE E-RELATED"/>
    <property type="match status" value="1"/>
</dbReference>
<comment type="caution">
    <text evidence="1">The sequence shown here is derived from an EMBL/GenBank/DDBJ whole genome shotgun (WGS) entry which is preliminary data.</text>
</comment>
<gene>
    <name evidence="1" type="ORF">A142_24095</name>
</gene>
<dbReference type="RefSeq" id="WP_019820108.1">
    <property type="nucleotide sequence ID" value="NZ_AJZD02000329.1"/>
</dbReference>
<name>A0A1E5FBZ0_VIBSP</name>
<dbReference type="GO" id="GO:0045892">
    <property type="term" value="P:negative regulation of DNA-templated transcription"/>
    <property type="evidence" value="ECO:0007669"/>
    <property type="project" value="TreeGrafter"/>
</dbReference>
<dbReference type="SUPFAM" id="SSF158668">
    <property type="entry name" value="MtlR-like"/>
    <property type="match status" value="1"/>
</dbReference>
<evidence type="ECO:0000313" key="2">
    <source>
        <dbReference type="Proteomes" id="UP000094802"/>
    </source>
</evidence>
<dbReference type="InterPro" id="IPR007761">
    <property type="entry name" value="MtlR-like"/>
</dbReference>
<dbReference type="InterPro" id="IPR038026">
    <property type="entry name" value="MtlR-like_sf"/>
</dbReference>
<organism evidence="1 2">
    <name type="scientific">Vibrio splendidus 12E03</name>
    <dbReference type="NCBI Taxonomy" id="1191305"/>
    <lineage>
        <taxon>Bacteria</taxon>
        <taxon>Pseudomonadati</taxon>
        <taxon>Pseudomonadota</taxon>
        <taxon>Gammaproteobacteria</taxon>
        <taxon>Vibrionales</taxon>
        <taxon>Vibrionaceae</taxon>
        <taxon>Vibrio</taxon>
    </lineage>
</organism>
<sequence length="196" mass="22310">MEAEELEHLEELGKKQLELFDEIRTESERACVIVGAANIDALLDDLITKALLPVKVKKRLCSESNAFTTFSAKLNLAHQLGLIDDDLFFQVNLLRKIRNDFSHNLSGCRLTEAPHLNRYQDLLKSISKCPLYKRMPKGFPDGNIDEPEHVLTMKLMIVYLSSIILSLIYFVEPVYNENLDNIKQMRESSASNGQQG</sequence>
<dbReference type="PANTHER" id="PTHR37941">
    <property type="entry name" value="FUMARASE E-RELATED"/>
    <property type="match status" value="1"/>
</dbReference>